<reference evidence="2 3" key="1">
    <citation type="submission" date="2023-09" db="EMBL/GenBank/DDBJ databases">
        <title>Novel taxa isolated from Blanes Bay.</title>
        <authorList>
            <person name="Rey-Velasco X."/>
            <person name="Lucena T."/>
        </authorList>
    </citation>
    <scope>NUCLEOTIDE SEQUENCE [LARGE SCALE GENOMIC DNA]</scope>
    <source>
        <strain evidence="2 3">S356</strain>
    </source>
</reference>
<proteinExistence type="predicted"/>
<evidence type="ECO:0000313" key="3">
    <source>
        <dbReference type="Proteomes" id="UP001257277"/>
    </source>
</evidence>
<feature type="chain" id="PRO_5046157863" description="DUF4412 domain-containing protein" evidence="1">
    <location>
        <begin position="18"/>
        <end position="214"/>
    </location>
</feature>
<dbReference type="EMBL" id="JAVTTO010000001">
    <property type="protein sequence ID" value="MDT7830783.1"/>
    <property type="molecule type" value="Genomic_DNA"/>
</dbReference>
<keyword evidence="3" id="KW-1185">Reference proteome</keyword>
<evidence type="ECO:0000256" key="1">
    <source>
        <dbReference type="SAM" id="SignalP"/>
    </source>
</evidence>
<sequence>MKTINLLFFFTFFFVQANLIAQKNFEGIIKFKVELKDKTGEVSDQQMKEFIGDEQIYYLKKDKYKSVMNGLLRGTLFYNGNDTVYTKMNGTEALMYNLVTTSEDEKVISYEFKHTEEKVAGFECKLMLVKTNKTNYQYYYSDKVSINPEYYKNHHMNLWSFFMTKTNGGISLKVISESEEFKSTMIAQSVKREEIDTVIFEKPKHLPIVKMPKD</sequence>
<gene>
    <name evidence="2" type="ORF">RQM59_00235</name>
</gene>
<evidence type="ECO:0008006" key="4">
    <source>
        <dbReference type="Google" id="ProtNLM"/>
    </source>
</evidence>
<protein>
    <recommendedName>
        <fullName evidence="4">DUF4412 domain-containing protein</fullName>
    </recommendedName>
</protein>
<organism evidence="2 3">
    <name type="scientific">Asprobacillus argus</name>
    <dbReference type="NCBI Taxonomy" id="3076534"/>
    <lineage>
        <taxon>Bacteria</taxon>
        <taxon>Pseudomonadati</taxon>
        <taxon>Bacteroidota</taxon>
        <taxon>Flavobacteriia</taxon>
        <taxon>Flavobacteriales</taxon>
        <taxon>Flavobacteriaceae</taxon>
        <taxon>Asprobacillus</taxon>
    </lineage>
</organism>
<comment type="caution">
    <text evidence="2">The sequence shown here is derived from an EMBL/GenBank/DDBJ whole genome shotgun (WGS) entry which is preliminary data.</text>
</comment>
<keyword evidence="1" id="KW-0732">Signal</keyword>
<feature type="signal peptide" evidence="1">
    <location>
        <begin position="1"/>
        <end position="17"/>
    </location>
</feature>
<dbReference type="RefSeq" id="WP_349240046.1">
    <property type="nucleotide sequence ID" value="NZ_JAVTTO010000001.1"/>
</dbReference>
<accession>A0ABU3LC41</accession>
<name>A0ABU3LC41_9FLAO</name>
<evidence type="ECO:0000313" key="2">
    <source>
        <dbReference type="EMBL" id="MDT7830783.1"/>
    </source>
</evidence>
<dbReference type="Proteomes" id="UP001257277">
    <property type="component" value="Unassembled WGS sequence"/>
</dbReference>